<dbReference type="GeneID" id="92929596"/>
<dbReference type="AlphaFoldDB" id="A0A495VNH3"/>
<dbReference type="PANTHER" id="PTHR34039:SF1">
    <property type="entry name" value="UPF0102 PROTEIN YRAN"/>
    <property type="match status" value="1"/>
</dbReference>
<dbReference type="InterPro" id="IPR011335">
    <property type="entry name" value="Restrct_endonuc-II-like"/>
</dbReference>
<dbReference type="RefSeq" id="WP_022600338.1">
    <property type="nucleotide sequence ID" value="NZ_KI440782.1"/>
</dbReference>
<dbReference type="Proteomes" id="UP000269493">
    <property type="component" value="Unassembled WGS sequence"/>
</dbReference>
<keyword evidence="3" id="KW-0540">Nuclease</keyword>
<evidence type="ECO:0000313" key="3">
    <source>
        <dbReference type="EMBL" id="RKT50949.1"/>
    </source>
</evidence>
<reference evidence="3 4" key="1">
    <citation type="submission" date="2018-10" db="EMBL/GenBank/DDBJ databases">
        <title>Genomic Encyclopedia of Archaeal and Bacterial Type Strains, Phase II (KMG-II): from individual species to whole genera.</title>
        <authorList>
            <person name="Goeker M."/>
        </authorList>
    </citation>
    <scope>NUCLEOTIDE SEQUENCE [LARGE SCALE GENOMIC DNA]</scope>
    <source>
        <strain evidence="3 4">NSB1</strain>
    </source>
</reference>
<comment type="caution">
    <text evidence="3">The sequence shown here is derived from an EMBL/GenBank/DDBJ whole genome shotgun (WGS) entry which is preliminary data.</text>
</comment>
<accession>A0A495VNH3</accession>
<dbReference type="CDD" id="cd20736">
    <property type="entry name" value="PoNe_Nuclease"/>
    <property type="match status" value="1"/>
</dbReference>
<dbReference type="Gene3D" id="3.40.1350.10">
    <property type="match status" value="1"/>
</dbReference>
<dbReference type="InterPro" id="IPR003509">
    <property type="entry name" value="UPF0102_YraN-like"/>
</dbReference>
<dbReference type="HAMAP" id="MF_00048">
    <property type="entry name" value="UPF0102"/>
    <property type="match status" value="1"/>
</dbReference>
<name>A0A495VNH3_9BACT</name>
<dbReference type="GO" id="GO:0004519">
    <property type="term" value="F:endonuclease activity"/>
    <property type="evidence" value="ECO:0007669"/>
    <property type="project" value="UniProtKB-KW"/>
</dbReference>
<comment type="similarity">
    <text evidence="1 2">Belongs to the UPF0102 family.</text>
</comment>
<dbReference type="InterPro" id="IPR011856">
    <property type="entry name" value="tRNA_endonuc-like_dom_sf"/>
</dbReference>
<dbReference type="OrthoDB" id="9802516at2"/>
<dbReference type="SUPFAM" id="SSF52980">
    <property type="entry name" value="Restriction endonuclease-like"/>
    <property type="match status" value="1"/>
</dbReference>
<proteinExistence type="inferred from homology"/>
<keyword evidence="4" id="KW-1185">Reference proteome</keyword>
<evidence type="ECO:0000256" key="1">
    <source>
        <dbReference type="ARBA" id="ARBA00006738"/>
    </source>
</evidence>
<evidence type="ECO:0000256" key="2">
    <source>
        <dbReference type="HAMAP-Rule" id="MF_00048"/>
    </source>
</evidence>
<dbReference type="GO" id="GO:0003676">
    <property type="term" value="F:nucleic acid binding"/>
    <property type="evidence" value="ECO:0007669"/>
    <property type="project" value="InterPro"/>
</dbReference>
<protein>
    <recommendedName>
        <fullName evidence="2">UPF0102 protein BC742_1909</fullName>
    </recommendedName>
</protein>
<keyword evidence="3" id="KW-0378">Hydrolase</keyword>
<keyword evidence="3" id="KW-0255">Endonuclease</keyword>
<evidence type="ECO:0000313" key="4">
    <source>
        <dbReference type="Proteomes" id="UP000269493"/>
    </source>
</evidence>
<gene>
    <name evidence="3" type="ORF">BC742_1909</name>
</gene>
<dbReference type="Pfam" id="PF02021">
    <property type="entry name" value="UPF0102"/>
    <property type="match status" value="1"/>
</dbReference>
<dbReference type="PANTHER" id="PTHR34039">
    <property type="entry name" value="UPF0102 PROTEIN YRAN"/>
    <property type="match status" value="1"/>
</dbReference>
<organism evidence="3 4">
    <name type="scientific">Coprobacter fastidiosus NSB1 = JCM 33896</name>
    <dbReference type="NCBI Taxonomy" id="1349822"/>
    <lineage>
        <taxon>Bacteria</taxon>
        <taxon>Pseudomonadati</taxon>
        <taxon>Bacteroidota</taxon>
        <taxon>Bacteroidia</taxon>
        <taxon>Bacteroidales</taxon>
        <taxon>Barnesiellaceae</taxon>
        <taxon>Coprobacter</taxon>
    </lineage>
</organism>
<sequence>MAKHNQTGKTGEELAAEYLIARGYIIRDINWKNGKLELDIVAYKDRTLIVVEVKTRSSDLFGHPEDAVNTRKIRHIIDATDAYIQKYDLPFEVRFDIISIVKKENEYEIEHIPDAFYPPLL</sequence>
<dbReference type="EMBL" id="RBXN01000006">
    <property type="protein sequence ID" value="RKT50949.1"/>
    <property type="molecule type" value="Genomic_DNA"/>
</dbReference>